<dbReference type="AlphaFoldDB" id="A0A5D0RDD4"/>
<keyword evidence="4" id="KW-1185">Reference proteome</keyword>
<feature type="compositionally biased region" description="Basic and acidic residues" evidence="1">
    <location>
        <begin position="292"/>
        <end position="305"/>
    </location>
</feature>
<dbReference type="InterPro" id="IPR011250">
    <property type="entry name" value="OMP/PagP_B-barrel"/>
</dbReference>
<keyword evidence="2" id="KW-0812">Transmembrane</keyword>
<dbReference type="OrthoDB" id="1113942at2"/>
<evidence type="ECO:0008006" key="5">
    <source>
        <dbReference type="Google" id="ProtNLM"/>
    </source>
</evidence>
<sequence length="656" mass="72015">MSSKKHIDRIFQESFKDFEAKPNPELWSKIQKQMALETETPKAGFPVWMRLASIAAGLALLITIGSIVFTGSDNSISPEERTVDTQTRSGSGLLNPDSLENYYDDNANKISLETNDSTLNKSDADKLSNLENEAVANTENVNSESSNTNKDAENNAAVISNKSVVNANNTNKVASQKTNYVSGKSNSENRKAVGNKKKNNAYTISTEKVAVKTSEGLGNTDSENKTVVAVNKNAVSTSKTMETGAVANKSKSEISDSEKTLQNNDNTVALTINSEKENSKTASDMQRAVSTSEEKQLSSTKEQDAIAKNAASKNNNKNDTQQNNDNKVASTNNKNNKDANTTNTDNQQVVSNSENNLLKEKSSQDAIAWNAKSSNIPQNEKEKEGNLMVGDSLKSESPSIEEAIAEAEKTIEKEEDEKLVNRWQVQAIIAPVYYNSLGKGSHLDEEFVSNSKSGETNTSYGVNVSYAINKKLAIRSGVNSLKLSYDTDNVILYNSPTTTNPENPNPLRNIDLAPGSQTLSAFSGDNLGFQQINNKLYNAAISQRLSYYEVPVELEYKIVNSRFGLNVIGGMSTFFLNDNAVYSEFEEYKTYIGEANNVNGVSFSTNLGIGMNYKFTDKFLFNLEPTFKYQLNGFDNTSGNFKPYIIGVYTGFSYKF</sequence>
<feature type="region of interest" description="Disordered" evidence="1">
    <location>
        <begin position="177"/>
        <end position="200"/>
    </location>
</feature>
<feature type="transmembrane region" description="Helical" evidence="2">
    <location>
        <begin position="47"/>
        <end position="69"/>
    </location>
</feature>
<gene>
    <name evidence="3" type="ORF">ES674_03235</name>
</gene>
<feature type="compositionally biased region" description="Low complexity" evidence="1">
    <location>
        <begin position="307"/>
        <end position="350"/>
    </location>
</feature>
<accession>A0A5D0RDD4</accession>
<evidence type="ECO:0000256" key="1">
    <source>
        <dbReference type="SAM" id="MobiDB-lite"/>
    </source>
</evidence>
<dbReference type="Proteomes" id="UP000323720">
    <property type="component" value="Unassembled WGS sequence"/>
</dbReference>
<comment type="caution">
    <text evidence="3">The sequence shown here is derived from an EMBL/GenBank/DDBJ whole genome shotgun (WGS) entry which is preliminary data.</text>
</comment>
<proteinExistence type="predicted"/>
<evidence type="ECO:0000313" key="3">
    <source>
        <dbReference type="EMBL" id="TYB78805.1"/>
    </source>
</evidence>
<reference evidence="3 4" key="1">
    <citation type="submission" date="2019-08" db="EMBL/GenBank/DDBJ databases">
        <title>Genomes of Antarctic Bizionia species.</title>
        <authorList>
            <person name="Bowman J.P."/>
        </authorList>
    </citation>
    <scope>NUCLEOTIDE SEQUENCE [LARGE SCALE GENOMIC DNA]</scope>
    <source>
        <strain evidence="3 4">ADA-4</strain>
    </source>
</reference>
<feature type="compositionally biased region" description="Polar residues" evidence="1">
    <location>
        <begin position="177"/>
        <end position="186"/>
    </location>
</feature>
<feature type="compositionally biased region" description="Polar residues" evidence="1">
    <location>
        <begin position="280"/>
        <end position="291"/>
    </location>
</feature>
<feature type="region of interest" description="Disordered" evidence="1">
    <location>
        <begin position="75"/>
        <end position="97"/>
    </location>
</feature>
<feature type="compositionally biased region" description="Basic and acidic residues" evidence="1">
    <location>
        <begin position="250"/>
        <end position="259"/>
    </location>
</feature>
<keyword evidence="2" id="KW-1133">Transmembrane helix</keyword>
<feature type="compositionally biased region" description="Polar residues" evidence="1">
    <location>
        <begin position="260"/>
        <end position="273"/>
    </location>
</feature>
<feature type="region of interest" description="Disordered" evidence="1">
    <location>
        <begin position="241"/>
        <end position="350"/>
    </location>
</feature>
<dbReference type="SUPFAM" id="SSF56925">
    <property type="entry name" value="OMPA-like"/>
    <property type="match status" value="1"/>
</dbReference>
<evidence type="ECO:0000256" key="2">
    <source>
        <dbReference type="SAM" id="Phobius"/>
    </source>
</evidence>
<protein>
    <recommendedName>
        <fullName evidence="5">PorT family protein</fullName>
    </recommendedName>
</protein>
<keyword evidence="2" id="KW-0472">Membrane</keyword>
<dbReference type="EMBL" id="VSKK01000001">
    <property type="protein sequence ID" value="TYB78805.1"/>
    <property type="molecule type" value="Genomic_DNA"/>
</dbReference>
<organism evidence="3 4">
    <name type="scientific">Bizionia myxarmorum</name>
    <dbReference type="NCBI Taxonomy" id="291186"/>
    <lineage>
        <taxon>Bacteria</taxon>
        <taxon>Pseudomonadati</taxon>
        <taxon>Bacteroidota</taxon>
        <taxon>Flavobacteriia</taxon>
        <taxon>Flavobacteriales</taxon>
        <taxon>Flavobacteriaceae</taxon>
        <taxon>Bizionia</taxon>
    </lineage>
</organism>
<name>A0A5D0RDD4_9FLAO</name>
<evidence type="ECO:0000313" key="4">
    <source>
        <dbReference type="Proteomes" id="UP000323720"/>
    </source>
</evidence>
<dbReference type="RefSeq" id="WP_148402542.1">
    <property type="nucleotide sequence ID" value="NZ_VSKK01000001.1"/>
</dbReference>